<feature type="transmembrane region" description="Helical" evidence="1">
    <location>
        <begin position="118"/>
        <end position="137"/>
    </location>
</feature>
<organism evidence="2 3">
    <name type="scientific">Suillus placidus</name>
    <dbReference type="NCBI Taxonomy" id="48579"/>
    <lineage>
        <taxon>Eukaryota</taxon>
        <taxon>Fungi</taxon>
        <taxon>Dikarya</taxon>
        <taxon>Basidiomycota</taxon>
        <taxon>Agaricomycotina</taxon>
        <taxon>Agaricomycetes</taxon>
        <taxon>Agaricomycetidae</taxon>
        <taxon>Boletales</taxon>
        <taxon>Suillineae</taxon>
        <taxon>Suillaceae</taxon>
        <taxon>Suillus</taxon>
    </lineage>
</organism>
<keyword evidence="1" id="KW-0812">Transmembrane</keyword>
<name>A0A9P6ZLK6_9AGAM</name>
<evidence type="ECO:0000313" key="2">
    <source>
        <dbReference type="EMBL" id="KAG1769088.1"/>
    </source>
</evidence>
<accession>A0A9P6ZLK6</accession>
<dbReference type="AlphaFoldDB" id="A0A9P6ZLK6"/>
<evidence type="ECO:0000313" key="3">
    <source>
        <dbReference type="Proteomes" id="UP000714275"/>
    </source>
</evidence>
<gene>
    <name evidence="2" type="ORF">EV702DRAFT_710096</name>
</gene>
<sequence>MRWRRSGVRGCQRMAGKLTSKPVKINMRARYIDLVLEQPWMSSFNCLYTTWDCFFCMLAADRIRPTPNLGRRESVLKRVRSLYMAALHCRLLLESLRYELPLTKLLHSIERMTFQDVHIILCSSGIVVATIILRCFLGKTILRFYYNALIHVFRCRFHSQITYRDTSA</sequence>
<dbReference type="Proteomes" id="UP000714275">
    <property type="component" value="Unassembled WGS sequence"/>
</dbReference>
<protein>
    <submittedName>
        <fullName evidence="2">Uncharacterized protein</fullName>
    </submittedName>
</protein>
<keyword evidence="1" id="KW-1133">Transmembrane helix</keyword>
<evidence type="ECO:0000256" key="1">
    <source>
        <dbReference type="SAM" id="Phobius"/>
    </source>
</evidence>
<dbReference type="EMBL" id="JABBWD010000075">
    <property type="protein sequence ID" value="KAG1769088.1"/>
    <property type="molecule type" value="Genomic_DNA"/>
</dbReference>
<comment type="caution">
    <text evidence="2">The sequence shown here is derived from an EMBL/GenBank/DDBJ whole genome shotgun (WGS) entry which is preliminary data.</text>
</comment>
<keyword evidence="1" id="KW-0472">Membrane</keyword>
<proteinExistence type="predicted"/>
<reference evidence="2" key="1">
    <citation type="journal article" date="2020" name="New Phytol.">
        <title>Comparative genomics reveals dynamic genome evolution in host specialist ectomycorrhizal fungi.</title>
        <authorList>
            <person name="Lofgren L.A."/>
            <person name="Nguyen N.H."/>
            <person name="Vilgalys R."/>
            <person name="Ruytinx J."/>
            <person name="Liao H.L."/>
            <person name="Branco S."/>
            <person name="Kuo A."/>
            <person name="LaButti K."/>
            <person name="Lipzen A."/>
            <person name="Andreopoulos W."/>
            <person name="Pangilinan J."/>
            <person name="Riley R."/>
            <person name="Hundley H."/>
            <person name="Na H."/>
            <person name="Barry K."/>
            <person name="Grigoriev I.V."/>
            <person name="Stajich J.E."/>
            <person name="Kennedy P.G."/>
        </authorList>
    </citation>
    <scope>NUCLEOTIDE SEQUENCE</scope>
    <source>
        <strain evidence="2">DOB743</strain>
    </source>
</reference>
<keyword evidence="3" id="KW-1185">Reference proteome</keyword>